<gene>
    <name evidence="1" type="ORF">ALP13_104097</name>
</gene>
<organism evidence="1 2">
    <name type="scientific">Pseudomonas syringae pv. maculicola</name>
    <dbReference type="NCBI Taxonomy" id="59511"/>
    <lineage>
        <taxon>Bacteria</taxon>
        <taxon>Pseudomonadati</taxon>
        <taxon>Pseudomonadota</taxon>
        <taxon>Gammaproteobacteria</taxon>
        <taxon>Pseudomonadales</taxon>
        <taxon>Pseudomonadaceae</taxon>
        <taxon>Pseudomonas</taxon>
    </lineage>
</organism>
<proteinExistence type="predicted"/>
<sequence>MIKLKREHNYGYLNFFEIERSGLYKLQRRISGEEIASRTYGLDTAEVFRSLQTWIAGRALKETCPWPSIGDSETESIMCYCREIKEFPNGDFMVVLWKYDPADKKGFRGLELDAQGNATGNYITNGASSTGENYLWGHPCYYWVVTEKSMVVSIKFDDSKCDSDLMQKWVNQCVRFRLRFPDYNSRSTGEQETRITFSTPMHPETYDLLYRFKTNVKIFKTTEEHLQQICETTKFMLLRNEVIVSDGAKDTEMKAEISALDGLDQANVQIFSYFQGLIEKFFPKANADDDNIRKVEIKLEATPSLEQIKELMNYSSGFIEGGWADIIFFDEFDKGTSIKTHRIVERVVLPPTLESYTCDQLFQVLSDARSNYTPLADNQTDLTLRDPQAGTGQ</sequence>
<dbReference type="Proteomes" id="UP000271631">
    <property type="component" value="Unassembled WGS sequence"/>
</dbReference>
<name>A0A3M6BVU0_PSEYM</name>
<reference evidence="1 2" key="1">
    <citation type="submission" date="2018-08" db="EMBL/GenBank/DDBJ databases">
        <title>Recombination of ecologically and evolutionarily significant loci maintains genetic cohesion in the Pseudomonas syringae species complex.</title>
        <authorList>
            <person name="Dillon M."/>
            <person name="Thakur S."/>
            <person name="Almeida R.N.D."/>
            <person name="Weir B.S."/>
            <person name="Guttman D.S."/>
        </authorList>
    </citation>
    <scope>NUCLEOTIDE SEQUENCE [LARGE SCALE GENOMIC DNA]</scope>
    <source>
        <strain evidence="1 2">ICMP 11281</strain>
    </source>
</reference>
<dbReference type="RefSeq" id="WP_147479797.1">
    <property type="nucleotide sequence ID" value="NZ_RBUQ01000194.1"/>
</dbReference>
<dbReference type="AlphaFoldDB" id="A0A3M6BVU0"/>
<protein>
    <submittedName>
        <fullName evidence="1">Uncharacterized protein</fullName>
    </submittedName>
</protein>
<comment type="caution">
    <text evidence="1">The sequence shown here is derived from an EMBL/GenBank/DDBJ whole genome shotgun (WGS) entry which is preliminary data.</text>
</comment>
<evidence type="ECO:0000313" key="1">
    <source>
        <dbReference type="EMBL" id="RMV35507.1"/>
    </source>
</evidence>
<evidence type="ECO:0000313" key="2">
    <source>
        <dbReference type="Proteomes" id="UP000271631"/>
    </source>
</evidence>
<accession>A0A3M6BVU0</accession>
<dbReference type="EMBL" id="RBUQ01000194">
    <property type="protein sequence ID" value="RMV35507.1"/>
    <property type="molecule type" value="Genomic_DNA"/>
</dbReference>